<dbReference type="OrthoDB" id="192247at2759"/>
<dbReference type="EMBL" id="SSTD01018169">
    <property type="protein sequence ID" value="TYJ98194.1"/>
    <property type="molecule type" value="Genomic_DNA"/>
</dbReference>
<organism evidence="3 5">
    <name type="scientific">Cucumis melo var. makuwa</name>
    <name type="common">Oriental melon</name>
    <dbReference type="NCBI Taxonomy" id="1194695"/>
    <lineage>
        <taxon>Eukaryota</taxon>
        <taxon>Viridiplantae</taxon>
        <taxon>Streptophyta</taxon>
        <taxon>Embryophyta</taxon>
        <taxon>Tracheophyta</taxon>
        <taxon>Spermatophyta</taxon>
        <taxon>Magnoliopsida</taxon>
        <taxon>eudicotyledons</taxon>
        <taxon>Gunneridae</taxon>
        <taxon>Pentapetalae</taxon>
        <taxon>rosids</taxon>
        <taxon>fabids</taxon>
        <taxon>Cucurbitales</taxon>
        <taxon>Cucurbitaceae</taxon>
        <taxon>Benincaseae</taxon>
        <taxon>Cucumis</taxon>
    </lineage>
</organism>
<evidence type="ECO:0000259" key="1">
    <source>
        <dbReference type="PROSITE" id="PS50144"/>
    </source>
</evidence>
<dbReference type="Pfam" id="PF22486">
    <property type="entry name" value="MATH_2"/>
    <property type="match status" value="1"/>
</dbReference>
<dbReference type="Proteomes" id="UP000321393">
    <property type="component" value="Unassembled WGS sequence"/>
</dbReference>
<dbReference type="InterPro" id="IPR008974">
    <property type="entry name" value="TRAF-like"/>
</dbReference>
<dbReference type="SUPFAM" id="SSF49599">
    <property type="entry name" value="TRAF domain-like"/>
    <property type="match status" value="1"/>
</dbReference>
<evidence type="ECO:0000313" key="2">
    <source>
        <dbReference type="EMBL" id="KAA0050214.1"/>
    </source>
</evidence>
<name>A0A5D3BGH9_CUCMM</name>
<dbReference type="PANTHER" id="PTHR46162">
    <property type="entry name" value="TRAF-LIKE FAMILY PROTEIN"/>
    <property type="match status" value="1"/>
</dbReference>
<comment type="caution">
    <text evidence="3">The sequence shown here is derived from an EMBL/GenBank/DDBJ whole genome shotgun (WGS) entry which is preliminary data.</text>
</comment>
<dbReference type="Gene3D" id="2.60.210.10">
    <property type="entry name" value="Apoptosis, Tumor Necrosis Factor Receptor Associated Protein 2, Chain A"/>
    <property type="match status" value="1"/>
</dbReference>
<protein>
    <submittedName>
        <fullName evidence="3">MATH domain and coiled-coil domain-containing protein</fullName>
    </submittedName>
</protein>
<dbReference type="SMART" id="SM00061">
    <property type="entry name" value="MATH"/>
    <property type="match status" value="1"/>
</dbReference>
<dbReference type="PROSITE" id="PS50144">
    <property type="entry name" value="MATH"/>
    <property type="match status" value="1"/>
</dbReference>
<feature type="domain" description="MATH" evidence="1">
    <location>
        <begin position="63"/>
        <end position="199"/>
    </location>
</feature>
<evidence type="ECO:0000313" key="3">
    <source>
        <dbReference type="EMBL" id="TYJ98194.1"/>
    </source>
</evidence>
<dbReference type="InterPro" id="IPR002083">
    <property type="entry name" value="MATH/TRAF_dom"/>
</dbReference>
<dbReference type="CDD" id="cd00121">
    <property type="entry name" value="MATH"/>
    <property type="match status" value="1"/>
</dbReference>
<dbReference type="STRING" id="1194695.A0A5D3BGH9"/>
<dbReference type="PANTHER" id="PTHR46162:SF65">
    <property type="entry name" value="F9D12.8 PROTEIN-RELATED"/>
    <property type="match status" value="1"/>
</dbReference>
<sequence>MVPVSSPTKALNNPRLSKVLRHRFVRSLQVVIRGWSALVARGDGEVGQWQLLGILRSSRVGRPLHYTLQIQSFSLLKAALAASNCDRYESQIFNVGCYSWKLAVYPNGDEERNGSNHISLYLVKAEDENATTSEVNVWFTFLVYDTLKDRYMTFQDGKVRRFHAMKKEWGFEKLVSLDTFNDTSNGLLVDDCCAFGVDIIVMKFYDGKGEVLSFIQQPKNCTQYSYIFIKLSSVQTESDPFNMENYKWYA</sequence>
<dbReference type="Proteomes" id="UP000321947">
    <property type="component" value="Unassembled WGS sequence"/>
</dbReference>
<evidence type="ECO:0000313" key="5">
    <source>
        <dbReference type="Proteomes" id="UP000321947"/>
    </source>
</evidence>
<gene>
    <name evidence="3" type="ORF">E5676_scaffold180G00850</name>
    <name evidence="2" type="ORF">E6C27_scaffold355G00490</name>
</gene>
<dbReference type="EMBL" id="SSTE01011875">
    <property type="protein sequence ID" value="KAA0050214.1"/>
    <property type="molecule type" value="Genomic_DNA"/>
</dbReference>
<evidence type="ECO:0000313" key="4">
    <source>
        <dbReference type="Proteomes" id="UP000321393"/>
    </source>
</evidence>
<dbReference type="AlphaFoldDB" id="A0A5D3BGH9"/>
<reference evidence="4 5" key="1">
    <citation type="submission" date="2019-08" db="EMBL/GenBank/DDBJ databases">
        <title>Draft genome sequences of two oriental melons (Cucumis melo L. var makuwa).</title>
        <authorList>
            <person name="Kwon S.-Y."/>
        </authorList>
    </citation>
    <scope>NUCLEOTIDE SEQUENCE [LARGE SCALE GENOMIC DNA]</scope>
    <source>
        <strain evidence="5">cv. Chang Bougi</strain>
        <strain evidence="4">cv. SW 3</strain>
        <tissue evidence="3">Leaf</tissue>
    </source>
</reference>
<accession>A0A5D3BGH9</accession>
<proteinExistence type="predicted"/>